<keyword evidence="4" id="KW-1185">Reference proteome</keyword>
<reference evidence="3 4" key="1">
    <citation type="journal article" date="2015" name="PLoS ONE">
        <title>Azotobacter Genomes: The Genome of Azotobacter chroococcum NCIMB 8003 (ATCC 4412).</title>
        <authorList>
            <person name="Robson R.L."/>
            <person name="Jones R."/>
            <person name="Robson R.M."/>
            <person name="Schwartz A."/>
            <person name="Richardson T.H."/>
        </authorList>
    </citation>
    <scope>NUCLEOTIDE SEQUENCE [LARGE SCALE GENOMIC DNA]</scope>
    <source>
        <strain evidence="3 4">NCIMB 8003</strain>
    </source>
</reference>
<keyword evidence="1" id="KW-0472">Membrane</keyword>
<evidence type="ECO:0000259" key="2">
    <source>
        <dbReference type="Pfam" id="PF02470"/>
    </source>
</evidence>
<dbReference type="AlphaFoldDB" id="A0A0C4WQN4"/>
<dbReference type="GeneID" id="61932780"/>
<organism evidence="3 4">
    <name type="scientific">Azotobacter chroococcum NCIMB 8003</name>
    <dbReference type="NCBI Taxonomy" id="1328314"/>
    <lineage>
        <taxon>Bacteria</taxon>
        <taxon>Pseudomonadati</taxon>
        <taxon>Pseudomonadota</taxon>
        <taxon>Gammaproteobacteria</taxon>
        <taxon>Pseudomonadales</taxon>
        <taxon>Pseudomonadaceae</taxon>
        <taxon>Azotobacter</taxon>
    </lineage>
</organism>
<dbReference type="KEGG" id="acx:Achr_36320"/>
<gene>
    <name evidence="3" type="ORF">Achr_36320</name>
</gene>
<evidence type="ECO:0000313" key="4">
    <source>
        <dbReference type="Proteomes" id="UP000068210"/>
    </source>
</evidence>
<feature type="transmembrane region" description="Helical" evidence="1">
    <location>
        <begin position="6"/>
        <end position="28"/>
    </location>
</feature>
<protein>
    <submittedName>
        <fullName evidence="3">ABC-type transport system involved in resistance to organic solvents, periplasmic component</fullName>
    </submittedName>
</protein>
<evidence type="ECO:0000313" key="3">
    <source>
        <dbReference type="EMBL" id="AJE23026.1"/>
    </source>
</evidence>
<feature type="domain" description="Mce/MlaD" evidence="2">
    <location>
        <begin position="40"/>
        <end position="113"/>
    </location>
</feature>
<dbReference type="PANTHER" id="PTHR36698:SF2">
    <property type="entry name" value="MCE_MLAD DOMAIN-CONTAINING PROTEIN"/>
    <property type="match status" value="1"/>
</dbReference>
<dbReference type="RefSeq" id="WP_039806362.1">
    <property type="nucleotide sequence ID" value="NZ_CP010415.1"/>
</dbReference>
<sequence length="312" mass="33881">METRAHHVLIGLFTVVAVAAALLLALWLSKSSLDREFDHYEVLFNHSVSGLAVGSSVEYSGIRVGDVEQLWLDPEDPRMARARIRLDSGTPIKRDTRARLLLANITGARSIQLFGGTPQSPKLEGEGGKPPLIIADPSPLSTLLDEGEDVMSSINSILTGASHLFSTENASRLGRTLEHLEQATSAIAEQRTDLGQAVQQLNRLGQQTGVLLEEITRLARNANGLLDDNGRQLLASAQRSMGALERSTTRLDRLLADNQQALDNGLNGIADLGPAISELRTTLGGLRRVTRHLEDNPSGFFLGREQMQEFAP</sequence>
<dbReference type="Pfam" id="PF02470">
    <property type="entry name" value="MlaD"/>
    <property type="match status" value="1"/>
</dbReference>
<dbReference type="InterPro" id="IPR003399">
    <property type="entry name" value="Mce/MlaD"/>
</dbReference>
<proteinExistence type="predicted"/>
<dbReference type="PANTHER" id="PTHR36698">
    <property type="entry name" value="BLL5892 PROTEIN"/>
    <property type="match status" value="1"/>
</dbReference>
<dbReference type="Proteomes" id="UP000068210">
    <property type="component" value="Chromosome"/>
</dbReference>
<keyword evidence="1" id="KW-1133">Transmembrane helix</keyword>
<dbReference type="EMBL" id="CP010415">
    <property type="protein sequence ID" value="AJE23026.1"/>
    <property type="molecule type" value="Genomic_DNA"/>
</dbReference>
<accession>A0A0C4WQN4</accession>
<name>A0A0C4WQN4_9GAMM</name>
<evidence type="ECO:0000256" key="1">
    <source>
        <dbReference type="SAM" id="Phobius"/>
    </source>
</evidence>
<dbReference type="HOGENOM" id="CLU_013850_1_2_6"/>
<keyword evidence="1" id="KW-0812">Transmembrane</keyword>
<dbReference type="STRING" id="1328314.Achr_36320"/>